<feature type="signal peptide" evidence="1">
    <location>
        <begin position="1"/>
        <end position="17"/>
    </location>
</feature>
<geneLocation type="plastid" evidence="2"/>
<evidence type="ECO:0000256" key="1">
    <source>
        <dbReference type="SAM" id="SignalP"/>
    </source>
</evidence>
<proteinExistence type="predicted"/>
<reference evidence="2" key="1">
    <citation type="journal article" date="2019" name="Mitochondrial DNA Part B Resour">
        <title>The complete plastid genome and phylogenetic analysis of Gracilaria textorii.</title>
        <authorList>
            <person name="Chen W."/>
            <person name="Liu T."/>
            <person name="Tang X."/>
            <person name="Jia X."/>
            <person name="Wu X."/>
        </authorList>
    </citation>
    <scope>NUCLEOTIDE SEQUENCE</scope>
</reference>
<dbReference type="GeneID" id="44152355"/>
<evidence type="ECO:0000313" key="2">
    <source>
        <dbReference type="EMBL" id="QHS70917.1"/>
    </source>
</evidence>
<organism evidence="2">
    <name type="scientific">Gracilaria textorii</name>
    <dbReference type="NCBI Taxonomy" id="172949"/>
    <lineage>
        <taxon>Eukaryota</taxon>
        <taxon>Rhodophyta</taxon>
        <taxon>Florideophyceae</taxon>
        <taxon>Rhodymeniophycidae</taxon>
        <taxon>Gracilariales</taxon>
        <taxon>Gracilariaceae</taxon>
        <taxon>Gracilaria</taxon>
    </lineage>
</organism>
<gene>
    <name evidence="2" type="primary">ORF220</name>
</gene>
<dbReference type="AlphaFoldDB" id="A0A6C0A9S5"/>
<keyword evidence="1" id="KW-0732">Signal</keyword>
<name>A0A6C0A9S5_9FLOR</name>
<protein>
    <submittedName>
        <fullName evidence="2">Uncharacterized protein</fullName>
    </submittedName>
</protein>
<accession>A0A6C0A9S5</accession>
<feature type="chain" id="PRO_5025406208" evidence="1">
    <location>
        <begin position="18"/>
        <end position="220"/>
    </location>
</feature>
<sequence>MPLILLHLLFIIIYSLPYNSKKIRYLDYYAMVSSIYFKEKSKSHELSRIQIKINGCNKYLLQKIATCKQTQYNKIRNFRLNPQNSEKYIHILKNSGCIRAINKYTILYAKYKQTIFDVNIYPIINQINIKEYKKLKICPKFLKTLFKYQLGLPKNHLLIKYILHKIHIWYFLRGYRWSSINIKVISQVNKLNFLINEGIIHSVNIECKTRQIKKNKTLIK</sequence>
<keyword evidence="2" id="KW-0934">Plastid</keyword>
<dbReference type="RefSeq" id="YP_009732410.1">
    <property type="nucleotide sequence ID" value="NC_046043.1"/>
</dbReference>
<dbReference type="EMBL" id="MN053320">
    <property type="protein sequence ID" value="QHS70917.1"/>
    <property type="molecule type" value="Genomic_DNA"/>
</dbReference>